<accession>A0A931H8D5</accession>
<dbReference type="PANTHER" id="PTHR43855:SF1">
    <property type="entry name" value="THIOSULFATE SULFURTRANSFERASE"/>
    <property type="match status" value="1"/>
</dbReference>
<dbReference type="Pfam" id="PF00581">
    <property type="entry name" value="Rhodanese"/>
    <property type="match status" value="2"/>
</dbReference>
<dbReference type="SUPFAM" id="SSF52821">
    <property type="entry name" value="Rhodanese/Cell cycle control phosphatase"/>
    <property type="match status" value="2"/>
</dbReference>
<gene>
    <name evidence="3" type="ORF">I5803_20480</name>
</gene>
<dbReference type="PROSITE" id="PS50206">
    <property type="entry name" value="RHODANESE_3"/>
    <property type="match status" value="2"/>
</dbReference>
<dbReference type="Proteomes" id="UP000651050">
    <property type="component" value="Unassembled WGS sequence"/>
</dbReference>
<name>A0A931H8D5_9BURK</name>
<evidence type="ECO:0000256" key="1">
    <source>
        <dbReference type="ARBA" id="ARBA00022737"/>
    </source>
</evidence>
<keyword evidence="4" id="KW-1185">Reference proteome</keyword>
<keyword evidence="1" id="KW-0677">Repeat</keyword>
<dbReference type="GO" id="GO:0004792">
    <property type="term" value="F:thiosulfate-cyanide sulfurtransferase activity"/>
    <property type="evidence" value="ECO:0007669"/>
    <property type="project" value="InterPro"/>
</dbReference>
<dbReference type="InterPro" id="IPR001763">
    <property type="entry name" value="Rhodanese-like_dom"/>
</dbReference>
<reference evidence="3" key="1">
    <citation type="submission" date="2020-11" db="EMBL/GenBank/DDBJ databases">
        <title>Bacterial whole genome sequence for Caenimonas sp. DR4.4.</title>
        <authorList>
            <person name="Le V."/>
            <person name="Ko S.-R."/>
            <person name="Ahn C.-Y."/>
            <person name="Oh H.-M."/>
        </authorList>
    </citation>
    <scope>NUCLEOTIDE SEQUENCE</scope>
    <source>
        <strain evidence="3">DR4.4</strain>
    </source>
</reference>
<dbReference type="InterPro" id="IPR051126">
    <property type="entry name" value="Thiosulfate_sulfurtransferase"/>
</dbReference>
<dbReference type="AlphaFoldDB" id="A0A931H8D5"/>
<evidence type="ECO:0000313" key="4">
    <source>
        <dbReference type="Proteomes" id="UP000651050"/>
    </source>
</evidence>
<evidence type="ECO:0000313" key="3">
    <source>
        <dbReference type="EMBL" id="MBG9390418.1"/>
    </source>
</evidence>
<feature type="domain" description="Rhodanese" evidence="2">
    <location>
        <begin position="22"/>
        <end position="116"/>
    </location>
</feature>
<dbReference type="EMBL" id="JADWYS010000001">
    <property type="protein sequence ID" value="MBG9390418.1"/>
    <property type="molecule type" value="Genomic_DNA"/>
</dbReference>
<proteinExistence type="predicted"/>
<comment type="caution">
    <text evidence="3">The sequence shown here is derived from an EMBL/GenBank/DDBJ whole genome shotgun (WGS) entry which is preliminary data.</text>
</comment>
<dbReference type="InterPro" id="IPR036873">
    <property type="entry name" value="Rhodanese-like_dom_sf"/>
</dbReference>
<protein>
    <submittedName>
        <fullName evidence="3">Sulfurtransferase</fullName>
    </submittedName>
</protein>
<dbReference type="PANTHER" id="PTHR43855">
    <property type="entry name" value="THIOSULFATE SULFURTRANSFERASE"/>
    <property type="match status" value="1"/>
</dbReference>
<evidence type="ECO:0000259" key="2">
    <source>
        <dbReference type="PROSITE" id="PS50206"/>
    </source>
</evidence>
<dbReference type="SMART" id="SM00450">
    <property type="entry name" value="RHOD"/>
    <property type="match status" value="2"/>
</dbReference>
<organism evidence="3 4">
    <name type="scientific">Caenimonas aquaedulcis</name>
    <dbReference type="NCBI Taxonomy" id="2793270"/>
    <lineage>
        <taxon>Bacteria</taxon>
        <taxon>Pseudomonadati</taxon>
        <taxon>Pseudomonadota</taxon>
        <taxon>Betaproteobacteria</taxon>
        <taxon>Burkholderiales</taxon>
        <taxon>Comamonadaceae</taxon>
        <taxon>Caenimonas</taxon>
    </lineage>
</organism>
<dbReference type="CDD" id="cd01449">
    <property type="entry name" value="TST_Repeat_2"/>
    <property type="match status" value="1"/>
</dbReference>
<dbReference type="InterPro" id="IPR001307">
    <property type="entry name" value="Thiosulphate_STrfase_CS"/>
</dbReference>
<sequence>MAGRPVVAAPTGSWRLFEVGCEDAALFAEAHIPGAGYLETCHLEHGPVWNKVPDPALLELLLAKGIRHDTTVLLYGRNTLAAARAAHLMLYAGVQDVRLLDGGFGAWVSSGGELATGAAVAHAPAADFGVDFPAHPEYLMDMRQVKDLMRRDDGVLVSIRTWQEFTGQTSGYGYIEAKGEIPSARWGRAGRDGDVHCMGDFHRADGTMKPAHEIQAFWREAGIHAGQRNTFYCGTGWRASLAFFYAWLMAWERISVYDGGWCEWSREPEHLAAA</sequence>
<feature type="domain" description="Rhodanese" evidence="2">
    <location>
        <begin position="150"/>
        <end position="273"/>
    </location>
</feature>
<dbReference type="PROSITE" id="PS00380">
    <property type="entry name" value="RHODANESE_1"/>
    <property type="match status" value="1"/>
</dbReference>
<dbReference type="Gene3D" id="3.40.250.10">
    <property type="entry name" value="Rhodanese-like domain"/>
    <property type="match status" value="2"/>
</dbReference>